<protein>
    <submittedName>
        <fullName evidence="1">Uncharacterized protein</fullName>
    </submittedName>
</protein>
<organism evidence="1 2">
    <name type="scientific">Niallia circulans</name>
    <name type="common">Bacillus circulans</name>
    <dbReference type="NCBI Taxonomy" id="1397"/>
    <lineage>
        <taxon>Bacteria</taxon>
        <taxon>Bacillati</taxon>
        <taxon>Bacillota</taxon>
        <taxon>Bacilli</taxon>
        <taxon>Bacillales</taxon>
        <taxon>Bacillaceae</taxon>
        <taxon>Niallia</taxon>
    </lineage>
</organism>
<dbReference type="AlphaFoldDB" id="A0A0J1KY03"/>
<reference evidence="1 2" key="1">
    <citation type="submission" date="2015-05" db="EMBL/GenBank/DDBJ databases">
        <title>Whole genome sequence and identification of bacterial endophytes from Costus igneus.</title>
        <authorList>
            <person name="Lee Y.P."/>
            <person name="Gan H.M."/>
            <person name="Eng W."/>
            <person name="Wheatley M.S."/>
            <person name="Caraballo A."/>
            <person name="Polter S."/>
            <person name="Savka M.A."/>
            <person name="Hudson A.O."/>
        </authorList>
    </citation>
    <scope>NUCLEOTIDE SEQUENCE [LARGE SCALE GENOMIC DNA]</scope>
    <source>
        <strain evidence="1 2">RIT379</strain>
    </source>
</reference>
<dbReference type="Proteomes" id="UP000036045">
    <property type="component" value="Unassembled WGS sequence"/>
</dbReference>
<proteinExistence type="predicted"/>
<name>A0A0J1KY03_NIACI</name>
<accession>A0A0J1KY03</accession>
<evidence type="ECO:0000313" key="1">
    <source>
        <dbReference type="EMBL" id="KLV21675.1"/>
    </source>
</evidence>
<gene>
    <name evidence="1" type="ORF">ABW02_22745</name>
</gene>
<keyword evidence="2" id="KW-1185">Reference proteome</keyword>
<dbReference type="PATRIC" id="fig|1397.4.peg.3666"/>
<dbReference type="OrthoDB" id="184570at2"/>
<dbReference type="RefSeq" id="WP_047944559.1">
    <property type="nucleotide sequence ID" value="NZ_CP053316.1"/>
</dbReference>
<comment type="caution">
    <text evidence="1">The sequence shown here is derived from an EMBL/GenBank/DDBJ whole genome shotgun (WGS) entry which is preliminary data.</text>
</comment>
<evidence type="ECO:0000313" key="2">
    <source>
        <dbReference type="Proteomes" id="UP000036045"/>
    </source>
</evidence>
<sequence length="248" mass="29591">MNKETLIELLIPHKEHLTTVGKWEEYASKHNLPSYYSLRKFFNDWNEIRSALGTEIKGKYDRNSLIQIGKEHKEHAKTIRMWKDYSANQTLDLPSPGQILTVFKDWSSFKNAIGVENERTPKYTKQKIKEVLEEHNEFFISRSQWDIYASENKLPTYKTIRNHYTYDEILDIVGKKKVFNLSKEELIKLTLKPEYFYKFLNSTKTKWDEFARENNLPSSYKYIKTFDTWLKAKEEIDKAYLTMSKGTE</sequence>
<dbReference type="EMBL" id="LDPH01000036">
    <property type="protein sequence ID" value="KLV21675.1"/>
    <property type="molecule type" value="Genomic_DNA"/>
</dbReference>